<proteinExistence type="predicted"/>
<accession>A0A6V7UTM6</accession>
<gene>
    <name evidence="2" type="ORF">MENT_LOCUS17139</name>
</gene>
<evidence type="ECO:0000256" key="1">
    <source>
        <dbReference type="SAM" id="MobiDB-lite"/>
    </source>
</evidence>
<comment type="caution">
    <text evidence="2">The sequence shown here is derived from an EMBL/GenBank/DDBJ whole genome shotgun (WGS) entry which is preliminary data.</text>
</comment>
<name>A0A6V7UTM6_MELEN</name>
<reference evidence="2 3" key="1">
    <citation type="submission" date="2020-08" db="EMBL/GenBank/DDBJ databases">
        <authorList>
            <person name="Koutsovoulos G."/>
            <person name="Danchin GJ E."/>
        </authorList>
    </citation>
    <scope>NUCLEOTIDE SEQUENCE [LARGE SCALE GENOMIC DNA]</scope>
</reference>
<sequence length="414" mass="48592">MLIFLTFAFLNIVYNVTTLSVFVKISSRESLYESLNLIEKNTHKFSLKLISDKWEEPKIGVKDKYGTFHFEEKEGNYSEDLEKYNLKIYNENNYEISSIANVEDNSLIFIKYHSMNKISYKQVLQKYEPNFNTMITLIKQPVRFLQFTFKTEGYRQRNAIIKCENESGDDNIAIIDVIPGDRQTCRKNFYNSQIVKTKLCANDKYVLIFESDEKHSKSGNYKMDCEQAIYENNYLNKYLIVIGKKSKATCKLDNKNKSEIIDETKDNFVNKLNENEKNAEEKIKELFDEPDNFGAKEKGKNVVMDYTPLQIYENKQEPYIVQSPYGHGYQGLDAQNKGKDKYILIESDEEMEYNIPNNIGKNESAKTEQEQLQDIYKNFGFSQSNGYLDMMNNPFMSNQQHPQYDTYPGRDKRD</sequence>
<evidence type="ECO:0000313" key="2">
    <source>
        <dbReference type="EMBL" id="CAD2165390.1"/>
    </source>
</evidence>
<feature type="region of interest" description="Disordered" evidence="1">
    <location>
        <begin position="394"/>
        <end position="414"/>
    </location>
</feature>
<dbReference type="EMBL" id="CAJEWN010000110">
    <property type="protein sequence ID" value="CAD2165390.1"/>
    <property type="molecule type" value="Genomic_DNA"/>
</dbReference>
<dbReference type="AlphaFoldDB" id="A0A6V7UTM6"/>
<protein>
    <submittedName>
        <fullName evidence="2">Uncharacterized protein</fullName>
    </submittedName>
</protein>
<organism evidence="2 3">
    <name type="scientific">Meloidogyne enterolobii</name>
    <name type="common">Root-knot nematode worm</name>
    <name type="synonym">Meloidogyne mayaguensis</name>
    <dbReference type="NCBI Taxonomy" id="390850"/>
    <lineage>
        <taxon>Eukaryota</taxon>
        <taxon>Metazoa</taxon>
        <taxon>Ecdysozoa</taxon>
        <taxon>Nematoda</taxon>
        <taxon>Chromadorea</taxon>
        <taxon>Rhabditida</taxon>
        <taxon>Tylenchina</taxon>
        <taxon>Tylenchomorpha</taxon>
        <taxon>Tylenchoidea</taxon>
        <taxon>Meloidogynidae</taxon>
        <taxon>Meloidogyninae</taxon>
        <taxon>Meloidogyne</taxon>
    </lineage>
</organism>
<dbReference type="Proteomes" id="UP000580250">
    <property type="component" value="Unassembled WGS sequence"/>
</dbReference>
<evidence type="ECO:0000313" key="3">
    <source>
        <dbReference type="Proteomes" id="UP000580250"/>
    </source>
</evidence>
<feature type="compositionally biased region" description="Polar residues" evidence="1">
    <location>
        <begin position="394"/>
        <end position="403"/>
    </location>
</feature>